<dbReference type="STRING" id="28181.BEN30_05415"/>
<evidence type="ECO:0000313" key="3">
    <source>
        <dbReference type="Proteomes" id="UP000095347"/>
    </source>
</evidence>
<dbReference type="Pfam" id="PF06568">
    <property type="entry name" value="YjiS-like"/>
    <property type="match status" value="1"/>
</dbReference>
<proteinExistence type="predicted"/>
<name>A0A1E5QAC0_9PROT</name>
<organism evidence="2 3">
    <name type="scientific">Magnetovibrio blakemorei</name>
    <dbReference type="NCBI Taxonomy" id="28181"/>
    <lineage>
        <taxon>Bacteria</taxon>
        <taxon>Pseudomonadati</taxon>
        <taxon>Pseudomonadota</taxon>
        <taxon>Alphaproteobacteria</taxon>
        <taxon>Rhodospirillales</taxon>
        <taxon>Magnetovibrionaceae</taxon>
        <taxon>Magnetovibrio</taxon>
    </lineage>
</organism>
<dbReference type="AlphaFoldDB" id="A0A1E5QAC0"/>
<feature type="domain" description="YjiS-like" evidence="1">
    <location>
        <begin position="33"/>
        <end position="67"/>
    </location>
</feature>
<protein>
    <recommendedName>
        <fullName evidence="1">YjiS-like domain-containing protein</fullName>
    </recommendedName>
</protein>
<accession>A0A1E5QAC0</accession>
<keyword evidence="3" id="KW-1185">Reference proteome</keyword>
<dbReference type="InterPro" id="IPR009506">
    <property type="entry name" value="YjiS-like"/>
</dbReference>
<dbReference type="EMBL" id="MCGG01000011">
    <property type="protein sequence ID" value="OEJ68657.1"/>
    <property type="molecule type" value="Genomic_DNA"/>
</dbReference>
<gene>
    <name evidence="2" type="ORF">BEN30_05415</name>
</gene>
<sequence>MSDAGLSSSLPLSWQSWLSDGKNLLVLELTRAVARLRVWNQRVRSRRQLAEMDERLLRDIGLSAEQALREAGKPFWMD</sequence>
<dbReference type="OrthoDB" id="7376415at2"/>
<comment type="caution">
    <text evidence="2">The sequence shown here is derived from an EMBL/GenBank/DDBJ whole genome shotgun (WGS) entry which is preliminary data.</text>
</comment>
<evidence type="ECO:0000259" key="1">
    <source>
        <dbReference type="Pfam" id="PF06568"/>
    </source>
</evidence>
<reference evidence="3" key="1">
    <citation type="submission" date="2016-07" db="EMBL/GenBank/DDBJ databases">
        <authorList>
            <person name="Florea S."/>
            <person name="Webb J.S."/>
            <person name="Jaromczyk J."/>
            <person name="Schardl C.L."/>
        </authorList>
    </citation>
    <scope>NUCLEOTIDE SEQUENCE [LARGE SCALE GENOMIC DNA]</scope>
    <source>
        <strain evidence="3">MV-1</strain>
    </source>
</reference>
<dbReference type="Proteomes" id="UP000095347">
    <property type="component" value="Unassembled WGS sequence"/>
</dbReference>
<evidence type="ECO:0000313" key="2">
    <source>
        <dbReference type="EMBL" id="OEJ68657.1"/>
    </source>
</evidence>